<protein>
    <submittedName>
        <fullName evidence="1">Uncharacterized protein</fullName>
    </submittedName>
</protein>
<comment type="caution">
    <text evidence="1">The sequence shown here is derived from an EMBL/GenBank/DDBJ whole genome shotgun (WGS) entry which is preliminary data.</text>
</comment>
<organism evidence="1 2">
    <name type="scientific">Nonomuraea polychroma</name>
    <dbReference type="NCBI Taxonomy" id="46176"/>
    <lineage>
        <taxon>Bacteria</taxon>
        <taxon>Bacillati</taxon>
        <taxon>Actinomycetota</taxon>
        <taxon>Actinomycetes</taxon>
        <taxon>Streptosporangiales</taxon>
        <taxon>Streptosporangiaceae</taxon>
        <taxon>Nonomuraea</taxon>
    </lineage>
</organism>
<proteinExistence type="predicted"/>
<evidence type="ECO:0000313" key="2">
    <source>
        <dbReference type="Proteomes" id="UP000284824"/>
    </source>
</evidence>
<keyword evidence="2" id="KW-1185">Reference proteome</keyword>
<reference evidence="1 2" key="1">
    <citation type="submission" date="2019-01" db="EMBL/GenBank/DDBJ databases">
        <title>Sequencing the genomes of 1000 actinobacteria strains.</title>
        <authorList>
            <person name="Klenk H.-P."/>
        </authorList>
    </citation>
    <scope>NUCLEOTIDE SEQUENCE [LARGE SCALE GENOMIC DNA]</scope>
    <source>
        <strain evidence="1 2">DSM 43925</strain>
    </source>
</reference>
<evidence type="ECO:0000313" key="1">
    <source>
        <dbReference type="EMBL" id="RVX41148.1"/>
    </source>
</evidence>
<name>A0A438M6A0_9ACTN</name>
<dbReference type="OrthoDB" id="3526460at2"/>
<dbReference type="Proteomes" id="UP000284824">
    <property type="component" value="Unassembled WGS sequence"/>
</dbReference>
<gene>
    <name evidence="1" type="ORF">EDD27_3618</name>
</gene>
<dbReference type="EMBL" id="SAUN01000001">
    <property type="protein sequence ID" value="RVX41148.1"/>
    <property type="molecule type" value="Genomic_DNA"/>
</dbReference>
<sequence length="302" mass="33540">MTPAEETPTLVTELKALLPRLQELLPEPVADPTKGTMSHHKISGSPAPWHPEAGGVLMTIRAGVRELEDDLRYHVTGHTGEGRGGSDGNTVAALDTIVRLVHGVDDEMARDACHRLNRWIEQARQIRDIGESEKWIPIRVSKGLPPACPYCNTYSIRLAQQSGRVVCVNVRCEDGNAERPRGRIDKNRLDGSAMLVWADGRSTYYYRGDMTHRDVDTPWKSRHACSKICPITCELYRSNRTGGGACDLPRGLFRTYHAYPIYDFIVVPHLFEIVIDGSHLEGLAIVVYCLLDCVAVCPSGEL</sequence>
<accession>A0A438M6A0</accession>
<dbReference type="AlphaFoldDB" id="A0A438M6A0"/>
<dbReference type="RefSeq" id="WP_127933433.1">
    <property type="nucleotide sequence ID" value="NZ_SAUN01000001.1"/>
</dbReference>